<protein>
    <submittedName>
        <fullName evidence="3">VCBS repeat-containing protein</fullName>
    </submittedName>
</protein>
<feature type="domain" description="RapA2 cadherin-like" evidence="2">
    <location>
        <begin position="2864"/>
        <end position="2957"/>
    </location>
</feature>
<feature type="region of interest" description="Disordered" evidence="1">
    <location>
        <begin position="3409"/>
        <end position="3436"/>
    </location>
</feature>
<dbReference type="OrthoDB" id="193630at2"/>
<feature type="domain" description="RapA2 cadherin-like" evidence="2">
    <location>
        <begin position="2091"/>
        <end position="2184"/>
    </location>
</feature>
<proteinExistence type="predicted"/>
<dbReference type="InterPro" id="IPR013783">
    <property type="entry name" value="Ig-like_fold"/>
</dbReference>
<dbReference type="Pfam" id="PF17803">
    <property type="entry name" value="Cadherin_4"/>
    <property type="match status" value="24"/>
</dbReference>
<reference evidence="3 4" key="1">
    <citation type="submission" date="2018-06" db="EMBL/GenBank/DDBJ databases">
        <title>Genomic Encyclopedia of Type Strains, Phase IV (KMG-IV): sequencing the most valuable type-strain genomes for metagenomic binning, comparative biology and taxonomic classification.</title>
        <authorList>
            <person name="Goeker M."/>
        </authorList>
    </citation>
    <scope>NUCLEOTIDE SEQUENCE [LARGE SCALE GENOMIC DNA]</scope>
    <source>
        <strain evidence="3 4">DSM 25532</strain>
    </source>
</reference>
<feature type="domain" description="RapA2 cadherin-like" evidence="2">
    <location>
        <begin position="1447"/>
        <end position="1540"/>
    </location>
</feature>
<feature type="domain" description="RapA2 cadherin-like" evidence="2">
    <location>
        <begin position="2607"/>
        <end position="2700"/>
    </location>
</feature>
<feature type="domain" description="RapA2 cadherin-like" evidence="2">
    <location>
        <begin position="932"/>
        <end position="1025"/>
    </location>
</feature>
<feature type="domain" description="RapA2 cadherin-like" evidence="2">
    <location>
        <begin position="2220"/>
        <end position="2313"/>
    </location>
</feature>
<feature type="domain" description="RapA2 cadherin-like" evidence="2">
    <location>
        <begin position="546"/>
        <end position="639"/>
    </location>
</feature>
<dbReference type="PANTHER" id="PTHR14139:SF2">
    <property type="entry name" value="CALSYNTENIN-1"/>
    <property type="match status" value="1"/>
</dbReference>
<feature type="domain" description="RapA2 cadherin-like" evidence="2">
    <location>
        <begin position="2349"/>
        <end position="2442"/>
    </location>
</feature>
<dbReference type="InterPro" id="IPR010221">
    <property type="entry name" value="VCBS_dom"/>
</dbReference>
<gene>
    <name evidence="3" type="ORF">DES53_102415</name>
</gene>
<feature type="domain" description="RapA2 cadherin-like" evidence="2">
    <location>
        <begin position="674"/>
        <end position="767"/>
    </location>
</feature>
<feature type="domain" description="RapA2 cadherin-like" evidence="2">
    <location>
        <begin position="1190"/>
        <end position="1283"/>
    </location>
</feature>
<dbReference type="Gene3D" id="2.60.40.10">
    <property type="entry name" value="Immunoglobulins"/>
    <property type="match status" value="24"/>
</dbReference>
<accession>A0A366HRZ5</accession>
<dbReference type="NCBIfam" id="TIGR01965">
    <property type="entry name" value="VCBS_repeat"/>
    <property type="match status" value="25"/>
</dbReference>
<feature type="domain" description="RapA2 cadherin-like" evidence="2">
    <location>
        <begin position="1061"/>
        <end position="1154"/>
    </location>
</feature>
<feature type="domain" description="RapA2 cadherin-like" evidence="2">
    <location>
        <begin position="1963"/>
        <end position="2056"/>
    </location>
</feature>
<feature type="domain" description="RapA2 cadherin-like" evidence="2">
    <location>
        <begin position="1576"/>
        <end position="1669"/>
    </location>
</feature>
<dbReference type="EMBL" id="QNRR01000002">
    <property type="protein sequence ID" value="RBP46029.1"/>
    <property type="molecule type" value="Genomic_DNA"/>
</dbReference>
<evidence type="ECO:0000313" key="3">
    <source>
        <dbReference type="EMBL" id="RBP46029.1"/>
    </source>
</evidence>
<feature type="domain" description="RapA2 cadherin-like" evidence="2">
    <location>
        <begin position="1834"/>
        <end position="1927"/>
    </location>
</feature>
<feature type="domain" description="RapA2 cadherin-like" evidence="2">
    <location>
        <begin position="803"/>
        <end position="896"/>
    </location>
</feature>
<organism evidence="3 4">
    <name type="scientific">Roseimicrobium gellanilyticum</name>
    <dbReference type="NCBI Taxonomy" id="748857"/>
    <lineage>
        <taxon>Bacteria</taxon>
        <taxon>Pseudomonadati</taxon>
        <taxon>Verrucomicrobiota</taxon>
        <taxon>Verrucomicrobiia</taxon>
        <taxon>Verrucomicrobiales</taxon>
        <taxon>Verrucomicrobiaceae</taxon>
        <taxon>Roseimicrobium</taxon>
    </lineage>
</organism>
<feature type="compositionally biased region" description="Low complexity" evidence="1">
    <location>
        <begin position="4330"/>
        <end position="4345"/>
    </location>
</feature>
<dbReference type="RefSeq" id="WP_113957581.1">
    <property type="nucleotide sequence ID" value="NZ_QNRR01000002.1"/>
</dbReference>
<feature type="domain" description="RapA2 cadherin-like" evidence="2">
    <location>
        <begin position="1319"/>
        <end position="1412"/>
    </location>
</feature>
<dbReference type="PANTHER" id="PTHR14139">
    <property type="entry name" value="CALSYNTENIN"/>
    <property type="match status" value="1"/>
</dbReference>
<feature type="compositionally biased region" description="Polar residues" evidence="1">
    <location>
        <begin position="3414"/>
        <end position="3433"/>
    </location>
</feature>
<feature type="domain" description="RapA2 cadherin-like" evidence="2">
    <location>
        <begin position="3122"/>
        <end position="3215"/>
    </location>
</feature>
<feature type="domain" description="RapA2 cadherin-like" evidence="2">
    <location>
        <begin position="3251"/>
        <end position="3344"/>
    </location>
</feature>
<feature type="domain" description="RapA2 cadherin-like" evidence="2">
    <location>
        <begin position="2478"/>
        <end position="2571"/>
    </location>
</feature>
<evidence type="ECO:0000259" key="2">
    <source>
        <dbReference type="Pfam" id="PF17803"/>
    </source>
</evidence>
<feature type="domain" description="RapA2 cadherin-like" evidence="2">
    <location>
        <begin position="2993"/>
        <end position="3086"/>
    </location>
</feature>
<evidence type="ECO:0000256" key="1">
    <source>
        <dbReference type="SAM" id="MobiDB-lite"/>
    </source>
</evidence>
<comment type="caution">
    <text evidence="3">The sequence shown here is derived from an EMBL/GenBank/DDBJ whole genome shotgun (WGS) entry which is preliminary data.</text>
</comment>
<dbReference type="Proteomes" id="UP000253426">
    <property type="component" value="Unassembled WGS sequence"/>
</dbReference>
<feature type="domain" description="RapA2 cadherin-like" evidence="2">
    <location>
        <begin position="1705"/>
        <end position="1798"/>
    </location>
</feature>
<evidence type="ECO:0000313" key="4">
    <source>
        <dbReference type="Proteomes" id="UP000253426"/>
    </source>
</evidence>
<keyword evidence="4" id="KW-1185">Reference proteome</keyword>
<feature type="region of interest" description="Disordered" evidence="1">
    <location>
        <begin position="4281"/>
        <end position="4345"/>
    </location>
</feature>
<feature type="domain" description="RapA2 cadherin-like" evidence="2">
    <location>
        <begin position="418"/>
        <end position="511"/>
    </location>
</feature>
<feature type="domain" description="RapA2 cadherin-like" evidence="2">
    <location>
        <begin position="2735"/>
        <end position="2828"/>
    </location>
</feature>
<sequence length="4345" mass="436416">MKISIIESNASTGRRETKNVEVKSEARIPVHFQGNVHISRDGEPPASVTKLADGVVVQWKDGTYVVLIPDDGSNLDQLKQVSINAVSEGAAVEEFMLWRASYDDDALDFAPLGPYGLPPADVEQEKVDLFTEPAAPPVEPVTEPPPPEVQPAIIPPPPPDLPPAAVDDTNFIVESDVTPAFALGNVLQNLVHGLHKGIGPFADVADTEPEGAALLVTLAGVQGTVGTALSSSVVTVQGQYGTLVLNADGAYIYTLNPNNPAPEALDEGESLVEAFFYTVADPSGQTASATLTITIFGTNDVPVALADTNWAQENVADASGNVLQTLPHNGAPSGAFSDIADTDVDVEPLSVGSVNGNALNVGVAVAGTYGTLTLNADGAYTYVVNPQDSTVQGLDDGETLTDVFNYTATDGDANSASATLTITIFGTNDAPIANADTNWAKEDVANASGNVLLTLAHNGAPSGAFSDIVDTDVDDEPLSVSEVNGSAGNVGAAVAGTYGSLTLNSNGTYNYALNNAHADVQKLDDGETLTDVFNYTATDGTASAGATLTITIFGTNDTPVANADTNWVQEDIVNANGNVLQTLAHNGAPSGAFSDVADTDVDDEPLSVSEVNGSAGNVGAAVAGTYGSLTLNSNGTYAYLLNNGHASVQALDDGETLTDVFNYTATDGTASAGAALTITIFGTNDAPVANADTNWAQEDGADASGNVLQTLAHNGAPSGAFSDIADTDADIEALTVSSVNGVPGNVGAAVAGTYGTLTLAATGAYSYILNDAHASVQALDEGETITDVFNYTANDGSTNSAPATLTITIFGTNDAPVANADTNWAQEDGADASGNVLQTLAHNGAPSGSFSDIADTDVDIEALTVSAVNGSGANVGSAVAGAYGTLTLGASGAYSYILNNAHASVQALDEGETITDAFTYTASDGSANSASATLTITIFGTNDAPVANADTNWAQEDGADASGNVLQTLAHNGAPSGSFSDIADTDVDIEALTVSSVNGVPGNVGAAVAGTYGTLTLAATGAYSYILNDAHAAVQALDVGETITDVFNYTANDGSTNSAPATLTITIFGTNDAPVANADTNWAQEDGADASGNVLQTLAHNGAPSGAFSDIADTDVDIEALTVSSVNGVPGNVGAAVAGTYGTLTLAATGAYSYLLNDAHAAVQALDVGETITDVFNYTASDGTANSAAATLTITIFGTNDTPVANPDTNWAQEDGADASGNVLQTLAHNGAPSGSFSDIADTDVDIEALTVSSVNGVPGNVGAAVAGTYGTLTLAASGAYSYILNDGHAAVQALDVGETITDVFNYTANDGSTNSAAATLTITIFGTNDTPVANADTNWAKEDVSDASGNVLQTLAHAGAPSGSFSDIADTDVDIETLTVNSVNGMGGNVGNAVLGTHGTLTLNGNGTYNYVLNNGSAAVQTLDDGETLTDVFNYTATDGTASAGATLTITIFGTNDAPVANADTNWAKEDVSDASGNVLQTLAHAGAPSGSFSDIADTDVDIESLTVSAVNGSGANVGSAVAGTYGTLTLGASGAYSYILNDAHASVQALDDGETLTDVFTYTATDGTANSASANLTITIFGTNDAPVANADTNWAQEDGADASGNVLQTLAHNGAPSGSFSDIADTDIDIETLTVSSVNGVPGNVGAAVAGAYGTLTLGSNGAYSYILNDAHASVQALDAGETLTDVFNYTANDGSTNSASATLTITIFGANDAPVAIADTNWAQEDGVDASGNVLQTLPHNGAPSGVFSDNADTDADAEPLTVSSVNGVPGNVGAAVAGTYGTLTLAANGAYSYILNDAHAAVQALDVGETITDVFNYTANDGSTNSAPATLTITIFGTNDAPVANADTNWAQEDVSDASGNVLQTLVHAGAPSGTFSDIADTDVDVETLTVSTVNGSAGNVGAAVAGAYGTLTLAANGAYNYILNDAHAAVQALDVGETITDVFNYTANDGTANSAAATLTITIFGTNDSPVANADTNWAKEDVANASGNVLLTLAHAGAPSGTFSDIADTDVDIETLTVNSVNGVGGNVGNAVLGTHGTLTLNGNGTYNYVLNNGSAAVQALDDGETLTDVFNYTATDGTATAGATLTITIFGTNDAPVANADTNWAQEDVSDASGNVLQTLAHAGAPSGAFSDIADTDVDVETLTVSAVNGSGANVGNAVAGTYGTLTLGASGAYSYILNDAHATVQALDDGEFITDVFTYTATDGTANSASATLTITIFGTNDAPVANADTNWAQEDGADASGNVLQTLAHNGAPSGTFGDVADTDVDVEALTVSSVNGAAGNVGNAVAGTYGTLTLGATGAYSYILNDAHAAVQALDVGETITDVFNYTANDGTANSAAATLTITIFGTNDAPVANADTNWAQEDGADASGNVLQTLAHAGAPSGSFSDIADTDVDVEMLTVSTVNGSAGNVGAAVAGTYGTLTLGANGAYSYILNDALAAVQALDVGETITDVFNYTANDGSTNSAAATLTITIFGTNDTPVANADTNWAQEDGADASGNVLQTLVHAGAPSGSFSDIADTDVDLETLTVSTVNGSAGNVGAAVAGTYGTLTLGANGAYSYILNDAHAAVQALDVGETIIDVFNYTANDGTTNSAAATLTITIFGTNDTPVANADTNWAKEDVANASGNVLLTLAHAGAPSGSFSDIADTDVDIETLTVGSVNGVAGNVGIAVLGTHGTLTLNGNGTYNYVLNNGSAAVQALDDGETLSDVFNYTATDGTASAGATLTITIFGTNDTPVANADTNWAQEDVSDASGNVLQTLAHAGAPSGSFSDIADTDVDVETLTVSAVNGSGANVGNAVAGTYGTLTLNSNGAYSYILNDAHASVQALDDGETITDIFNYTANDGTANSASATLTITIFGTNDAPVANADTNWAQEDGADASGNVLQTLPHAGAPSGSFSDIADTDVDVETLTVSTVNGSAGNVGAAVAGTYGTLTLGSNGAYSYILNDAHADVQALDVGETITDVFNYTANDGSANSAAATLTITIFGTNDAPVANADTNWAQEDVSDASGNVLQTLVHAGAPSGSFSDIADTDVDVETLTVSAVNGSGANVGIALAGTYGTLTLNGNGAYSYILNDAHATVQALDVGETITDVFNYTANDGTANSASATLTITIFGTNDAPVANADTNWAQEDVSDASGNVLQTLPHAGSLSGSFSDIADTDVDVEPLTVSTVNGSAGNVGVAIAGIYGTLTLNSNGSYNYILNDALAAVQALDVGETLSEAFTYTASDGTANSASASLTITIFGTNDAPVANADTNWAQEDGADASGNVLQTLPHAGAPSGSFSDVADTDVDIEPLTVSTVNGNAGNVGVAIAGLYGTLTLNSNGSYNYILNDAHATVQGLEAGETITDVFNYTASDGTADSASATLTITIFGSNDAPVVGTGTALVSEEGLAGANPDTVGNPTDGTNSATASGTISVSDPDGQPLTVTLVAPPLGTFTSGGVNVTWVGDGTNHLVGTVGATPIMDVVINNAGAFTVTLQGHIDHAPGDFENLFVFAFDVNVSDGITTVPTTLTVTIEDDSATAGSNAAIIVDDDDVIGAGGNPGGTGDLAPANATGTVSHSFGADGGTIAWLNTGAPVGFSYQLSGNNLLVKQGSTTVLTVNLNPTSGAYSVVQNAAILHALLANENDANFTLNYRVTDADGDFVDGSLSLTVNDDTPVSITPQTEILVNSAGASSTSSLPLPLLDGDGDVDNNMGADKPGTIAFANITNGQQATGVIGGNTVNLTSGLSGSLIKLYLVDHDSNSSTPNRLEGWVDGAPGALGATQIFNVTLNHDPTNATQDTYQVNVLNPIGATQQAVLLDFSQLGSGSQAFKVQQDPLGTNTDQDLLFSGYTRSGTGVTNIASGGSALNSSTTGIGVGNNSMNDTDNLRLDFVTAGSSSNGSNNDYDYGIHYNVNNFQFKIVQDNTSGSPTNHIEMWVRIYNADNDDPAGSSADHAVALNTGDAQLNTITALQWYDASSNTTTPLVLGSLVNDGLGGYLVTGLDVNDTLMVTASGGGFNRLEIENPISGAHGVTNAAHNGEAFDIGAFAFSANVINIPQVGMSFQVALTDADGDTTVSTNPINITLNAPVPPVALDLNGDGVHYLTHDDSMNHVRFDFNGDGAADKVSWVDHHDGILVYDRDGNHQVSSASEFVFTHGHEDAHTDMEALRMYFDDNTDGLLDSADSVFAQLGIWQDANSNGLSDAGEFHTLADAGISSISLFTDATTYTTANGEVQVHGQSVVTHTDGTTSIAQDATFSVFSQPAGGAPEGLLASDQDTVEALLPPTSPETTGPDSPEDGDSGTQDSSGSAQLAESAAATGGPVAELEAVSVPDTVAAPEDAPAAVA</sequence>
<dbReference type="InterPro" id="IPR040853">
    <property type="entry name" value="RapA2_cadherin-like"/>
</dbReference>
<name>A0A366HRZ5_9BACT</name>
<feature type="domain" description="RapA2 cadherin-like" evidence="2">
    <location>
        <begin position="289"/>
        <end position="382"/>
    </location>
</feature>